<accession>A0A6P1VTZ5</accession>
<feature type="compositionally biased region" description="Polar residues" evidence="2">
    <location>
        <begin position="1"/>
        <end position="19"/>
    </location>
</feature>
<proteinExistence type="predicted"/>
<keyword evidence="1" id="KW-0175">Coiled coil</keyword>
<evidence type="ECO:0000313" key="3">
    <source>
        <dbReference type="EMBL" id="QHV95089.1"/>
    </source>
</evidence>
<name>A0A6P1VTZ5_9BACT</name>
<gene>
    <name evidence="3" type="ORF">GJR95_08680</name>
</gene>
<reference evidence="3 4" key="1">
    <citation type="submission" date="2019-11" db="EMBL/GenBank/DDBJ databases">
        <title>Spirosoma endbachense sp. nov., isolated from a natural salt meadow.</title>
        <authorList>
            <person name="Rojas J."/>
            <person name="Ambika Manirajan B."/>
            <person name="Ratering S."/>
            <person name="Suarez C."/>
            <person name="Geissler-Plaum R."/>
            <person name="Schnell S."/>
        </authorList>
    </citation>
    <scope>NUCLEOTIDE SEQUENCE [LARGE SCALE GENOMIC DNA]</scope>
    <source>
        <strain evidence="3 4">I-24</strain>
    </source>
</reference>
<dbReference type="RefSeq" id="WP_162385504.1">
    <property type="nucleotide sequence ID" value="NZ_CP045997.1"/>
</dbReference>
<dbReference type="AlphaFoldDB" id="A0A6P1VTZ5"/>
<dbReference type="EMBL" id="CP045997">
    <property type="protein sequence ID" value="QHV95089.1"/>
    <property type="molecule type" value="Genomic_DNA"/>
</dbReference>
<evidence type="ECO:0000256" key="2">
    <source>
        <dbReference type="SAM" id="MobiDB-lite"/>
    </source>
</evidence>
<feature type="region of interest" description="Disordered" evidence="2">
    <location>
        <begin position="703"/>
        <end position="736"/>
    </location>
</feature>
<keyword evidence="4" id="KW-1185">Reference proteome</keyword>
<feature type="compositionally biased region" description="Basic and acidic residues" evidence="2">
    <location>
        <begin position="711"/>
        <end position="736"/>
    </location>
</feature>
<dbReference type="Proteomes" id="UP000464577">
    <property type="component" value="Chromosome"/>
</dbReference>
<feature type="region of interest" description="Disordered" evidence="2">
    <location>
        <begin position="1"/>
        <end position="136"/>
    </location>
</feature>
<organism evidence="3 4">
    <name type="scientific">Spirosoma endbachense</name>
    <dbReference type="NCBI Taxonomy" id="2666025"/>
    <lineage>
        <taxon>Bacteria</taxon>
        <taxon>Pseudomonadati</taxon>
        <taxon>Bacteroidota</taxon>
        <taxon>Cytophagia</taxon>
        <taxon>Cytophagales</taxon>
        <taxon>Cytophagaceae</taxon>
        <taxon>Spirosoma</taxon>
    </lineage>
</organism>
<evidence type="ECO:0000256" key="1">
    <source>
        <dbReference type="SAM" id="Coils"/>
    </source>
</evidence>
<dbReference type="InterPro" id="IPR007139">
    <property type="entry name" value="DUF349"/>
</dbReference>
<evidence type="ECO:0000313" key="4">
    <source>
        <dbReference type="Proteomes" id="UP000464577"/>
    </source>
</evidence>
<feature type="coiled-coil region" evidence="1">
    <location>
        <begin position="759"/>
        <end position="786"/>
    </location>
</feature>
<dbReference type="KEGG" id="senf:GJR95_08680"/>
<feature type="compositionally biased region" description="Polar residues" evidence="2">
    <location>
        <begin position="27"/>
        <end position="48"/>
    </location>
</feature>
<dbReference type="Pfam" id="PF03993">
    <property type="entry name" value="DUF349"/>
    <property type="match status" value="5"/>
</dbReference>
<sequence length="792" mass="89108">MANQEQEINQQPDTNNQATGELAVNTPEDTTTQSTPEVEGTETTSESAEVSMAETQPEPAGADDTNLTSTDIPAVNTVPEVAPVEAIDTSEVPTPADPADVTDTSAAESQDEPEASVEKTDEPIAEAEIEPAVAEVPAEEPVAELAQEATIDDAVPASEETAVESDVVASEPPVSDEVTAQYADITDAEDDASIHSSVDYSQFSKQDFVNLLETQLATISVAAVTPGDFKKADQVLKEVKPLFDQMKRAEREAALQAYVAETGADEGFEYKYDETIQRFDELYKLIKSQKNTYFQNLDKAKDTNFAAKTELLTRLRELVETDENNAGDPKVSWNEFKKIQDEWKAAGNMNSPHNATLWATYHALVDRYYSNRNIYFELKELDRKRNATLKAEVIEKVEAMAKAAEETSVTRQTIDEANALFEEYKHIGPAPKAEQEVLWGRMKVALDVLYDKRRDQTNEQRKESAQLYEEKSAIYEELIPLTSFSSNSINDWNDKTKAVMALQDRWNAIKGPMPRDEGKELSKKFWAALKTFFHNKGEFFKQLESKREENLRAKTELCEQVEAILASGEESPEITQTVIELQRQWKNIGQVPEKQKNSIFDRFKAACDAFFNKKRSKNQETEREFEANLAKKITLIERIEAAANENADLSELNEFKKEWNAIGFVPKKDMQSTQKRYINAVNALVGSTGKIPAKDKERVMLQNEAEVTRSGGRDRGDFNRGGDRDSGGNKRENDIRRRITSIENDIATYRNNIEFFARSKNADKLRAEIDRKIADAEKQLDDLRHQLRVAQA</sequence>
<protein>
    <submittedName>
        <fullName evidence="3">DUF349 domain-containing protein</fullName>
    </submittedName>
</protein>